<dbReference type="Pfam" id="PF14576">
    <property type="entry name" value="SEO_N"/>
    <property type="match status" value="1"/>
</dbReference>
<feature type="domain" description="Sieve element occlusion N-terminal" evidence="1">
    <location>
        <begin position="8"/>
        <end position="278"/>
    </location>
</feature>
<evidence type="ECO:0000313" key="3">
    <source>
        <dbReference type="EMBL" id="CAK9143950.1"/>
    </source>
</evidence>
<dbReference type="InterPro" id="IPR027944">
    <property type="entry name" value="SEO_C"/>
</dbReference>
<evidence type="ECO:0000259" key="1">
    <source>
        <dbReference type="Pfam" id="PF14576"/>
    </source>
</evidence>
<dbReference type="Proteomes" id="UP001642360">
    <property type="component" value="Unassembled WGS sequence"/>
</dbReference>
<name>A0ABC8RH52_9AQUA</name>
<protein>
    <recommendedName>
        <fullName evidence="5">Protein SIEVE ELEMENT OCCLUSION B-like</fullName>
    </recommendedName>
</protein>
<dbReference type="PANTHER" id="PTHR33232:SF12">
    <property type="entry name" value="PROTEIN SIEVE ELEMENT OCCLUSION B-LIKE"/>
    <property type="match status" value="1"/>
</dbReference>
<sequence length="671" mass="76880">MWVGLGSLTLQIEATHLPNGRQVDVRPIHTMSADILVLATPGTHDHIATLEDKATLRGSNGMSEPLSLIHTVSIELSRKYSGADTHEMPMAILKMLSSYSWAAKMVISLAAFAINQGEFWLIGQLYGTDPLAKSLAGLKQLPEIIERHNSQKSGLDAMTNLIKVMVDVTKSMIDFEELPSQYLSPDQPPLSIAMAYFPTAVYLTIQSMMACATQITSPSIKSYQLMTTNARQLSELAHRVQFIHEDLKTQLALCYQYIAKKKHDEYFQMLVRLFEMSHFDNIKVLKPIIYNKDDLLPLKDGSNKPRVKVNVLQSRNILLLISDLDLSQDEIRVLAHIYDSRIKQNIQYEVVWLPITDRSNPLNAEHQQKFKKLQSMMPWYSVFHPSLVEPAVIKFVKEVWNFEKKMILVPIDPRGKVVSPNALHMVWIWGNMSYPFTRVREEALWRKEAWRLNLLVDGIDRDILGWIAQEKFICLFGGEDIEWIRRFTTTAKDVAKAAGIDLKMVYVGKSSAKERVQRVSDQIKKNQFSSWLADPTLVWYFWARLESMLYSKVQYHENFANDEIVREVVTLVGYDGSDQGWAVISRGTAEITKAKGDTFLTTLTKFKEWEDSAKQYGFVQALRDYFQRLHTPQHCNRLVLPGIDGGISEMMVCSDCGRPMEKYYLYRCCID</sequence>
<comment type="caution">
    <text evidence="3">The sequence shown here is derived from an EMBL/GenBank/DDBJ whole genome shotgun (WGS) entry which is preliminary data.</text>
</comment>
<dbReference type="AlphaFoldDB" id="A0ABC8RH52"/>
<dbReference type="InterPro" id="IPR039299">
    <property type="entry name" value="SEOA"/>
</dbReference>
<proteinExistence type="predicted"/>
<gene>
    <name evidence="3" type="ORF">ILEXP_LOCUS11689</name>
</gene>
<reference evidence="3 4" key="1">
    <citation type="submission" date="2024-02" db="EMBL/GenBank/DDBJ databases">
        <authorList>
            <person name="Vignale AGUSTIN F."/>
            <person name="Sosa J E."/>
            <person name="Modenutti C."/>
        </authorList>
    </citation>
    <scope>NUCLEOTIDE SEQUENCE [LARGE SCALE GENOMIC DNA]</scope>
</reference>
<accession>A0ABC8RH52</accession>
<evidence type="ECO:0000313" key="4">
    <source>
        <dbReference type="Proteomes" id="UP001642360"/>
    </source>
</evidence>
<evidence type="ECO:0000259" key="2">
    <source>
        <dbReference type="Pfam" id="PF14577"/>
    </source>
</evidence>
<dbReference type="InterPro" id="IPR027942">
    <property type="entry name" value="SEO_N"/>
</dbReference>
<evidence type="ECO:0008006" key="5">
    <source>
        <dbReference type="Google" id="ProtNLM"/>
    </source>
</evidence>
<dbReference type="PANTHER" id="PTHR33232">
    <property type="entry name" value="PROTEIN SIEVE ELEMENT OCCLUSION B-LIKE"/>
    <property type="match status" value="1"/>
</dbReference>
<keyword evidence="4" id="KW-1185">Reference proteome</keyword>
<organism evidence="3 4">
    <name type="scientific">Ilex paraguariensis</name>
    <name type="common">yerba mate</name>
    <dbReference type="NCBI Taxonomy" id="185542"/>
    <lineage>
        <taxon>Eukaryota</taxon>
        <taxon>Viridiplantae</taxon>
        <taxon>Streptophyta</taxon>
        <taxon>Embryophyta</taxon>
        <taxon>Tracheophyta</taxon>
        <taxon>Spermatophyta</taxon>
        <taxon>Magnoliopsida</taxon>
        <taxon>eudicotyledons</taxon>
        <taxon>Gunneridae</taxon>
        <taxon>Pentapetalae</taxon>
        <taxon>asterids</taxon>
        <taxon>campanulids</taxon>
        <taxon>Aquifoliales</taxon>
        <taxon>Aquifoliaceae</taxon>
        <taxon>Ilex</taxon>
    </lineage>
</organism>
<feature type="domain" description="Sieve element occlusion C-terminal" evidence="2">
    <location>
        <begin position="440"/>
        <end position="669"/>
    </location>
</feature>
<dbReference type="EMBL" id="CAUOFW020001349">
    <property type="protein sequence ID" value="CAK9143950.1"/>
    <property type="molecule type" value="Genomic_DNA"/>
</dbReference>
<dbReference type="Pfam" id="PF14577">
    <property type="entry name" value="SEO_C"/>
    <property type="match status" value="1"/>
</dbReference>